<dbReference type="SUPFAM" id="SSF51197">
    <property type="entry name" value="Clavaminate synthase-like"/>
    <property type="match status" value="1"/>
</dbReference>
<comment type="caution">
    <text evidence="1">The sequence shown here is derived from an EMBL/GenBank/DDBJ whole genome shotgun (WGS) entry which is preliminary data.</text>
</comment>
<dbReference type="Proteomes" id="UP000050424">
    <property type="component" value="Unassembled WGS sequence"/>
</dbReference>
<dbReference type="OrthoDB" id="2328924at2759"/>
<accession>A0A0N8H5P9</accession>
<keyword evidence="2" id="KW-1185">Reference proteome</keyword>
<dbReference type="STRING" id="78410.A0A0N8H5P9"/>
<gene>
    <name evidence="1" type="ORF">AK830_g9786</name>
</gene>
<reference evidence="1 2" key="1">
    <citation type="submission" date="2015-09" db="EMBL/GenBank/DDBJ databases">
        <title>Draft genome of a European isolate of the apple canker pathogen Neonectria ditissima.</title>
        <authorList>
            <person name="Gomez-Cortecero A."/>
            <person name="Harrison R.J."/>
            <person name="Armitage A.D."/>
        </authorList>
    </citation>
    <scope>NUCLEOTIDE SEQUENCE [LARGE SCALE GENOMIC DNA]</scope>
    <source>
        <strain evidence="1 2">R09/05</strain>
    </source>
</reference>
<protein>
    <recommendedName>
        <fullName evidence="3">Phytanoyl-CoA dioxygenase</fullName>
    </recommendedName>
</protein>
<dbReference type="InterPro" id="IPR008775">
    <property type="entry name" value="Phytyl_CoA_dOase-like"/>
</dbReference>
<dbReference type="PANTHER" id="PTHR40128:SF1">
    <property type="entry name" value="PHYTANOYL-COA HYDROXYLASE"/>
    <property type="match status" value="1"/>
</dbReference>
<evidence type="ECO:0000313" key="2">
    <source>
        <dbReference type="Proteomes" id="UP000050424"/>
    </source>
</evidence>
<dbReference type="Gene3D" id="2.60.120.620">
    <property type="entry name" value="q2cbj1_9rhob like domain"/>
    <property type="match status" value="1"/>
</dbReference>
<name>A0A0N8H5P9_9HYPO</name>
<sequence length="349" mass="38959">MTAILGNTASLRTHHVVKQQNTPLSRDTGLTLHGNDGIIDDVGELTPCYPDAPMEEIRRRYTEDGVVWVKGLLGRDTVNKCREDYFTMVDEGTGLLKPGTDPADGIFSGGDWREFLLPGAVRVAAGLKDEGPFVENATKSHVVPFYQDFKTYAAQQLEPFVGKLCGFEDPWCLPRSLLRCSVPGGETTPVHYDQIFLRAGPPTSITAWVPIGDVGLQDGGLIYLDRAHDIGVKYEQDFSEKNAHLSNEERISAFNKNMSKGGWIDKNTAAFGKNWSRKWYTGNYEAGDVVFHTPMTIHAGAMNRSSEGRIRCSTDLRFVDKTKPYDERWNYLAYSPDDPNIASRQKTSR</sequence>
<dbReference type="AlphaFoldDB" id="A0A0N8H5P9"/>
<proteinExistence type="predicted"/>
<evidence type="ECO:0000313" key="1">
    <source>
        <dbReference type="EMBL" id="KPM36780.1"/>
    </source>
</evidence>
<dbReference type="Pfam" id="PF05721">
    <property type="entry name" value="PhyH"/>
    <property type="match status" value="1"/>
</dbReference>
<evidence type="ECO:0008006" key="3">
    <source>
        <dbReference type="Google" id="ProtNLM"/>
    </source>
</evidence>
<dbReference type="PANTHER" id="PTHR40128">
    <property type="entry name" value="EXPRESSED PROTEIN"/>
    <property type="match status" value="1"/>
</dbReference>
<dbReference type="EMBL" id="LKCW01000190">
    <property type="protein sequence ID" value="KPM36780.1"/>
    <property type="molecule type" value="Genomic_DNA"/>
</dbReference>
<organism evidence="1 2">
    <name type="scientific">Neonectria ditissima</name>
    <dbReference type="NCBI Taxonomy" id="78410"/>
    <lineage>
        <taxon>Eukaryota</taxon>
        <taxon>Fungi</taxon>
        <taxon>Dikarya</taxon>
        <taxon>Ascomycota</taxon>
        <taxon>Pezizomycotina</taxon>
        <taxon>Sordariomycetes</taxon>
        <taxon>Hypocreomycetidae</taxon>
        <taxon>Hypocreales</taxon>
        <taxon>Nectriaceae</taxon>
        <taxon>Neonectria</taxon>
    </lineage>
</organism>